<feature type="compositionally biased region" description="Gly residues" evidence="1">
    <location>
        <begin position="187"/>
        <end position="196"/>
    </location>
</feature>
<gene>
    <name evidence="2" type="ORF">MRATA1EN1_LOCUS28551</name>
</gene>
<organism evidence="2 3">
    <name type="scientific">Rangifer tarandus platyrhynchus</name>
    <name type="common">Svalbard reindeer</name>
    <dbReference type="NCBI Taxonomy" id="3082113"/>
    <lineage>
        <taxon>Eukaryota</taxon>
        <taxon>Metazoa</taxon>
        <taxon>Chordata</taxon>
        <taxon>Craniata</taxon>
        <taxon>Vertebrata</taxon>
        <taxon>Euteleostomi</taxon>
        <taxon>Mammalia</taxon>
        <taxon>Eutheria</taxon>
        <taxon>Laurasiatheria</taxon>
        <taxon>Artiodactyla</taxon>
        <taxon>Ruminantia</taxon>
        <taxon>Pecora</taxon>
        <taxon>Cervidae</taxon>
        <taxon>Odocoileinae</taxon>
        <taxon>Rangifer</taxon>
    </lineage>
</organism>
<proteinExistence type="predicted"/>
<evidence type="ECO:0000256" key="1">
    <source>
        <dbReference type="SAM" id="MobiDB-lite"/>
    </source>
</evidence>
<feature type="region of interest" description="Disordered" evidence="1">
    <location>
        <begin position="80"/>
        <end position="143"/>
    </location>
</feature>
<dbReference type="EMBL" id="OX459945">
    <property type="protein sequence ID" value="CAI9179589.1"/>
    <property type="molecule type" value="Genomic_DNA"/>
</dbReference>
<feature type="compositionally biased region" description="Basic and acidic residues" evidence="1">
    <location>
        <begin position="109"/>
        <end position="118"/>
    </location>
</feature>
<accession>A0ABN9A0Q6</accession>
<dbReference type="Proteomes" id="UP001176941">
    <property type="component" value="Chromosome 9"/>
</dbReference>
<feature type="region of interest" description="Disordered" evidence="1">
    <location>
        <begin position="167"/>
        <end position="220"/>
    </location>
</feature>
<protein>
    <submittedName>
        <fullName evidence="2">Uncharacterized protein</fullName>
    </submittedName>
</protein>
<evidence type="ECO:0000313" key="3">
    <source>
        <dbReference type="Proteomes" id="UP001176941"/>
    </source>
</evidence>
<keyword evidence="3" id="KW-1185">Reference proteome</keyword>
<evidence type="ECO:0000313" key="2">
    <source>
        <dbReference type="EMBL" id="CAI9179589.1"/>
    </source>
</evidence>
<reference evidence="2" key="1">
    <citation type="submission" date="2023-04" db="EMBL/GenBank/DDBJ databases">
        <authorList>
            <consortium name="ELIXIR-Norway"/>
        </authorList>
    </citation>
    <scope>NUCLEOTIDE SEQUENCE [LARGE SCALE GENOMIC DNA]</scope>
</reference>
<sequence length="220" mass="23135">MEKNDKECYFARTGAWQDVSHYVISSFFKSCEDTNCNEFAAGDCARSGQSTFAGSFRSGSTCCSRAVPTSGRIGIQALRAPRTPSSRPTCAPPAAGRFGAGTWRRPRRPKEPPGRCRADPAASGTWARPRPRSRAGSQRAGTERAVIQGLAAPYSTQQPALIPLTAAHGAEGCGSGSGGRTRRKLAGPGGRRGGTRGGEKPLLARKPRAGSDASEVRRGS</sequence>
<name>A0ABN9A0Q6_RANTA</name>